<dbReference type="Pfam" id="PF23650">
    <property type="entry name" value="DUF7148"/>
    <property type="match status" value="1"/>
</dbReference>
<evidence type="ECO:0000313" key="3">
    <source>
        <dbReference type="EMBL" id="WOG98289.1"/>
    </source>
</evidence>
<name>A0AAF0WZ40_DAUCS</name>
<feature type="region of interest" description="Disordered" evidence="1">
    <location>
        <begin position="14"/>
        <end position="36"/>
    </location>
</feature>
<dbReference type="Proteomes" id="UP000077755">
    <property type="component" value="Chromosome 4"/>
</dbReference>
<evidence type="ECO:0000259" key="2">
    <source>
        <dbReference type="Pfam" id="PF23650"/>
    </source>
</evidence>
<dbReference type="AlphaFoldDB" id="A0AAF0WZ40"/>
<dbReference type="EMBL" id="CP093346">
    <property type="protein sequence ID" value="WOG98289.1"/>
    <property type="molecule type" value="Genomic_DNA"/>
</dbReference>
<gene>
    <name evidence="3" type="ORF">DCAR_0417630</name>
</gene>
<dbReference type="KEGG" id="dcr:108216683"/>
<evidence type="ECO:0000256" key="1">
    <source>
        <dbReference type="SAM" id="MobiDB-lite"/>
    </source>
</evidence>
<organism evidence="3 4">
    <name type="scientific">Daucus carota subsp. sativus</name>
    <name type="common">Carrot</name>
    <dbReference type="NCBI Taxonomy" id="79200"/>
    <lineage>
        <taxon>Eukaryota</taxon>
        <taxon>Viridiplantae</taxon>
        <taxon>Streptophyta</taxon>
        <taxon>Embryophyta</taxon>
        <taxon>Tracheophyta</taxon>
        <taxon>Spermatophyta</taxon>
        <taxon>Magnoliopsida</taxon>
        <taxon>eudicotyledons</taxon>
        <taxon>Gunneridae</taxon>
        <taxon>Pentapetalae</taxon>
        <taxon>asterids</taxon>
        <taxon>campanulids</taxon>
        <taxon>Apiales</taxon>
        <taxon>Apiaceae</taxon>
        <taxon>Apioideae</taxon>
        <taxon>Scandiceae</taxon>
        <taxon>Daucinae</taxon>
        <taxon>Daucus</taxon>
        <taxon>Daucus sect. Daucus</taxon>
    </lineage>
</organism>
<keyword evidence="4" id="KW-1185">Reference proteome</keyword>
<reference evidence="3" key="2">
    <citation type="submission" date="2022-03" db="EMBL/GenBank/DDBJ databases">
        <title>Draft title - Genomic analysis of global carrot germplasm unveils the trajectory of domestication and the origin of high carotenoid orange carrot.</title>
        <authorList>
            <person name="Iorizzo M."/>
            <person name="Ellison S."/>
            <person name="Senalik D."/>
            <person name="Macko-Podgorni A."/>
            <person name="Grzebelus D."/>
            <person name="Bostan H."/>
            <person name="Rolling W."/>
            <person name="Curaba J."/>
            <person name="Simon P."/>
        </authorList>
    </citation>
    <scope>NUCLEOTIDE SEQUENCE</scope>
    <source>
        <tissue evidence="3">Leaf</tissue>
    </source>
</reference>
<reference evidence="3" key="1">
    <citation type="journal article" date="2016" name="Nat. Genet.">
        <title>A high-quality carrot genome assembly provides new insights into carotenoid accumulation and asterid genome evolution.</title>
        <authorList>
            <person name="Iorizzo M."/>
            <person name="Ellison S."/>
            <person name="Senalik D."/>
            <person name="Zeng P."/>
            <person name="Satapoomin P."/>
            <person name="Huang J."/>
            <person name="Bowman M."/>
            <person name="Iovene M."/>
            <person name="Sanseverino W."/>
            <person name="Cavagnaro P."/>
            <person name="Yildiz M."/>
            <person name="Macko-Podgorni A."/>
            <person name="Moranska E."/>
            <person name="Grzebelus E."/>
            <person name="Grzebelus D."/>
            <person name="Ashrafi H."/>
            <person name="Zheng Z."/>
            <person name="Cheng S."/>
            <person name="Spooner D."/>
            <person name="Van Deynze A."/>
            <person name="Simon P."/>
        </authorList>
    </citation>
    <scope>NUCLEOTIDE SEQUENCE</scope>
    <source>
        <tissue evidence="3">Leaf</tissue>
    </source>
</reference>
<dbReference type="PANTHER" id="PTHR36352">
    <property type="entry name" value="EXPRESSED PROTEIN"/>
    <property type="match status" value="1"/>
</dbReference>
<dbReference type="PANTHER" id="PTHR36352:SF1">
    <property type="entry name" value="EXPRESSED PROTEIN"/>
    <property type="match status" value="1"/>
</dbReference>
<sequence length="192" mass="20618">MACITTGQLYRTSGATSSAHKSSSPGSTPHSLSFTTNNDRISSYRLFENSGHRNLRTVRNATSGISPVTEDDDGVSLGTMKLPPDTDIALFETLLFQWANSLCQGANLPLPVPLKIDKIAGGVRLGFSVIGDEITDVPVHIDCLVYPPTDGVIPVFRAVRNGPKKDQTAPGEQRIMKSLLAALKKSVEIARL</sequence>
<dbReference type="InterPro" id="IPR055572">
    <property type="entry name" value="DUF7148"/>
</dbReference>
<feature type="domain" description="DUF7148" evidence="2">
    <location>
        <begin position="71"/>
        <end position="191"/>
    </location>
</feature>
<protein>
    <recommendedName>
        <fullName evidence="2">DUF7148 domain-containing protein</fullName>
    </recommendedName>
</protein>
<dbReference type="GO" id="GO:0009570">
    <property type="term" value="C:chloroplast stroma"/>
    <property type="evidence" value="ECO:0007669"/>
    <property type="project" value="TreeGrafter"/>
</dbReference>
<feature type="compositionally biased region" description="Low complexity" evidence="1">
    <location>
        <begin position="14"/>
        <end position="33"/>
    </location>
</feature>
<evidence type="ECO:0000313" key="4">
    <source>
        <dbReference type="Proteomes" id="UP000077755"/>
    </source>
</evidence>
<proteinExistence type="predicted"/>
<dbReference type="GO" id="GO:0009535">
    <property type="term" value="C:chloroplast thylakoid membrane"/>
    <property type="evidence" value="ECO:0007669"/>
    <property type="project" value="TreeGrafter"/>
</dbReference>
<accession>A0AAF0WZ40</accession>